<dbReference type="GO" id="GO:0005544">
    <property type="term" value="F:calcium-dependent phospholipid binding"/>
    <property type="evidence" value="ECO:0007669"/>
    <property type="project" value="InterPro"/>
</dbReference>
<dbReference type="PROSITE" id="PS50004">
    <property type="entry name" value="C2"/>
    <property type="match status" value="1"/>
</dbReference>
<dbReference type="PRINTS" id="PR00775">
    <property type="entry name" value="HEATSHOCK90"/>
</dbReference>
<dbReference type="InterPro" id="IPR035892">
    <property type="entry name" value="C2_domain_sf"/>
</dbReference>
<keyword evidence="4" id="KW-0143">Chaperone</keyword>
<dbReference type="Pfam" id="PF00168">
    <property type="entry name" value="C2"/>
    <property type="match status" value="1"/>
</dbReference>
<dbReference type="InterPro" id="IPR045052">
    <property type="entry name" value="Copine"/>
</dbReference>
<dbReference type="GO" id="GO:0005886">
    <property type="term" value="C:plasma membrane"/>
    <property type="evidence" value="ECO:0007669"/>
    <property type="project" value="TreeGrafter"/>
</dbReference>
<sequence>MGACFSDAKGGQMAVGGAQQQTTNSGGVSTTAGGAAHNDAVDFFLRTKGLNALFTQIESDPIAVVYIKKRDGALEELGRTEVIMNSLEPAWIEKINVAYQFEIVQQLVFHVYDVDTRYHNLHVKTLKLKDQEFLGEASCAISEESTPDNIAACLNPVILLHLREEAGEYLEESKLKELVKRYSEFINFPIYLWAIKEVDVEVLEGGNVASSSPASD</sequence>
<dbReference type="SUPFAM" id="SSF55874">
    <property type="entry name" value="ATPase domain of HSP90 chaperone/DNA topoisomerase II/histidine kinase"/>
    <property type="match status" value="1"/>
</dbReference>
<proteinExistence type="inferred from homology"/>
<dbReference type="InterPro" id="IPR001404">
    <property type="entry name" value="Hsp90_fam"/>
</dbReference>
<dbReference type="CDD" id="cd04048">
    <property type="entry name" value="C2A_Copine"/>
    <property type="match status" value="1"/>
</dbReference>
<dbReference type="GO" id="GO:0051082">
    <property type="term" value="F:unfolded protein binding"/>
    <property type="evidence" value="ECO:0007669"/>
    <property type="project" value="InterPro"/>
</dbReference>
<dbReference type="GO" id="GO:0071277">
    <property type="term" value="P:cellular response to calcium ion"/>
    <property type="evidence" value="ECO:0007669"/>
    <property type="project" value="TreeGrafter"/>
</dbReference>
<dbReference type="PANTHER" id="PTHR10857:SF120">
    <property type="entry name" value="PROTEIN BONZAI 3"/>
    <property type="match status" value="1"/>
</dbReference>
<feature type="domain" description="C2" evidence="5">
    <location>
        <begin position="20"/>
        <end position="154"/>
    </location>
</feature>
<dbReference type="Pfam" id="PF00183">
    <property type="entry name" value="HSP90"/>
    <property type="match status" value="1"/>
</dbReference>
<dbReference type="AlphaFoldDB" id="A0A4S4EJ38"/>
<evidence type="ECO:0000313" key="6">
    <source>
        <dbReference type="EMBL" id="THG15926.1"/>
    </source>
</evidence>
<keyword evidence="2" id="KW-0547">Nucleotide-binding</keyword>
<dbReference type="EMBL" id="SDRB02004384">
    <property type="protein sequence ID" value="THG15926.1"/>
    <property type="molecule type" value="Genomic_DNA"/>
</dbReference>
<dbReference type="STRING" id="542762.A0A4S4EJ38"/>
<dbReference type="Gene3D" id="2.60.40.150">
    <property type="entry name" value="C2 domain"/>
    <property type="match status" value="1"/>
</dbReference>
<name>A0A4S4EJ38_CAMSN</name>
<evidence type="ECO:0000256" key="1">
    <source>
        <dbReference type="ARBA" id="ARBA00008239"/>
    </source>
</evidence>
<comment type="caution">
    <text evidence="6">The sequence shown here is derived from an EMBL/GenBank/DDBJ whole genome shotgun (WGS) entry which is preliminary data.</text>
</comment>
<dbReference type="GO" id="GO:0140662">
    <property type="term" value="F:ATP-dependent protein folding chaperone"/>
    <property type="evidence" value="ECO:0007669"/>
    <property type="project" value="InterPro"/>
</dbReference>
<dbReference type="InterPro" id="IPR000008">
    <property type="entry name" value="C2_dom"/>
</dbReference>
<organism evidence="6 7">
    <name type="scientific">Camellia sinensis var. sinensis</name>
    <name type="common">China tea</name>
    <dbReference type="NCBI Taxonomy" id="542762"/>
    <lineage>
        <taxon>Eukaryota</taxon>
        <taxon>Viridiplantae</taxon>
        <taxon>Streptophyta</taxon>
        <taxon>Embryophyta</taxon>
        <taxon>Tracheophyta</taxon>
        <taxon>Spermatophyta</taxon>
        <taxon>Magnoliopsida</taxon>
        <taxon>eudicotyledons</taxon>
        <taxon>Gunneridae</taxon>
        <taxon>Pentapetalae</taxon>
        <taxon>asterids</taxon>
        <taxon>Ericales</taxon>
        <taxon>Theaceae</taxon>
        <taxon>Camellia</taxon>
    </lineage>
</organism>
<gene>
    <name evidence="6" type="ORF">TEA_008961</name>
</gene>
<dbReference type="GO" id="GO:0005524">
    <property type="term" value="F:ATP binding"/>
    <property type="evidence" value="ECO:0007669"/>
    <property type="project" value="UniProtKB-KW"/>
</dbReference>
<reference evidence="6 7" key="1">
    <citation type="journal article" date="2018" name="Proc. Natl. Acad. Sci. U.S.A.">
        <title>Draft genome sequence of Camellia sinensis var. sinensis provides insights into the evolution of the tea genome and tea quality.</title>
        <authorList>
            <person name="Wei C."/>
            <person name="Yang H."/>
            <person name="Wang S."/>
            <person name="Zhao J."/>
            <person name="Liu C."/>
            <person name="Gao L."/>
            <person name="Xia E."/>
            <person name="Lu Y."/>
            <person name="Tai Y."/>
            <person name="She G."/>
            <person name="Sun J."/>
            <person name="Cao H."/>
            <person name="Tong W."/>
            <person name="Gao Q."/>
            <person name="Li Y."/>
            <person name="Deng W."/>
            <person name="Jiang X."/>
            <person name="Wang W."/>
            <person name="Chen Q."/>
            <person name="Zhang S."/>
            <person name="Li H."/>
            <person name="Wu J."/>
            <person name="Wang P."/>
            <person name="Li P."/>
            <person name="Shi C."/>
            <person name="Zheng F."/>
            <person name="Jian J."/>
            <person name="Huang B."/>
            <person name="Shan D."/>
            <person name="Shi M."/>
            <person name="Fang C."/>
            <person name="Yue Y."/>
            <person name="Li F."/>
            <person name="Li D."/>
            <person name="Wei S."/>
            <person name="Han B."/>
            <person name="Jiang C."/>
            <person name="Yin Y."/>
            <person name="Xia T."/>
            <person name="Zhang Z."/>
            <person name="Bennetzen J.L."/>
            <person name="Zhao S."/>
            <person name="Wan X."/>
        </authorList>
    </citation>
    <scope>NUCLEOTIDE SEQUENCE [LARGE SCALE GENOMIC DNA]</scope>
    <source>
        <strain evidence="7">cv. Shuchazao</strain>
        <tissue evidence="6">Leaf</tissue>
    </source>
</reference>
<dbReference type="GO" id="GO:0016887">
    <property type="term" value="F:ATP hydrolysis activity"/>
    <property type="evidence" value="ECO:0007669"/>
    <property type="project" value="InterPro"/>
</dbReference>
<dbReference type="InterPro" id="IPR036890">
    <property type="entry name" value="HATPase_C_sf"/>
</dbReference>
<evidence type="ECO:0000313" key="7">
    <source>
        <dbReference type="Proteomes" id="UP000306102"/>
    </source>
</evidence>
<keyword evidence="3" id="KW-0067">ATP-binding</keyword>
<evidence type="ECO:0000256" key="4">
    <source>
        <dbReference type="ARBA" id="ARBA00023186"/>
    </source>
</evidence>
<dbReference type="PANTHER" id="PTHR10857">
    <property type="entry name" value="COPINE"/>
    <property type="match status" value="1"/>
</dbReference>
<keyword evidence="7" id="KW-1185">Reference proteome</keyword>
<dbReference type="Proteomes" id="UP000306102">
    <property type="component" value="Unassembled WGS sequence"/>
</dbReference>
<evidence type="ECO:0000256" key="2">
    <source>
        <dbReference type="ARBA" id="ARBA00022741"/>
    </source>
</evidence>
<accession>A0A4S4EJ38</accession>
<dbReference type="InterPro" id="IPR020575">
    <property type="entry name" value="Hsp90_N"/>
</dbReference>
<dbReference type="SUPFAM" id="SSF49562">
    <property type="entry name" value="C2 domain (Calcium/lipid-binding domain, CaLB)"/>
    <property type="match status" value="1"/>
</dbReference>
<comment type="similarity">
    <text evidence="1">Belongs to the heat shock protein 90 family.</text>
</comment>
<evidence type="ECO:0000259" key="5">
    <source>
        <dbReference type="PROSITE" id="PS50004"/>
    </source>
</evidence>
<protein>
    <recommendedName>
        <fullName evidence="5">C2 domain-containing protein</fullName>
    </recommendedName>
</protein>
<evidence type="ECO:0000256" key="3">
    <source>
        <dbReference type="ARBA" id="ARBA00022840"/>
    </source>
</evidence>